<dbReference type="GO" id="GO:0007165">
    <property type="term" value="P:signal transduction"/>
    <property type="evidence" value="ECO:0007669"/>
    <property type="project" value="UniProtKB-KW"/>
</dbReference>
<evidence type="ECO:0000256" key="8">
    <source>
        <dbReference type="ARBA" id="ARBA00023170"/>
    </source>
</evidence>
<reference evidence="11" key="2">
    <citation type="submission" date="2021-08" db="EMBL/GenBank/DDBJ databases">
        <authorList>
            <person name="Eriksson T."/>
        </authorList>
    </citation>
    <scope>NUCLEOTIDE SEQUENCE</scope>
    <source>
        <strain evidence="11">Stoneville</strain>
        <tissue evidence="11">Whole head</tissue>
    </source>
</reference>
<feature type="transmembrane region" description="Helical" evidence="10">
    <location>
        <begin position="444"/>
        <end position="463"/>
    </location>
</feature>
<feature type="transmembrane region" description="Helical" evidence="10">
    <location>
        <begin position="286"/>
        <end position="303"/>
    </location>
</feature>
<dbReference type="Pfam" id="PF02949">
    <property type="entry name" value="7tm_6"/>
    <property type="match status" value="4"/>
</dbReference>
<evidence type="ECO:0000256" key="9">
    <source>
        <dbReference type="ARBA" id="ARBA00023224"/>
    </source>
</evidence>
<feature type="transmembrane region" description="Helical" evidence="10">
    <location>
        <begin position="687"/>
        <end position="708"/>
    </location>
</feature>
<feature type="transmembrane region" description="Helical" evidence="10">
    <location>
        <begin position="323"/>
        <end position="342"/>
    </location>
</feature>
<keyword evidence="3" id="KW-0716">Sensory transduction</keyword>
<evidence type="ECO:0000256" key="2">
    <source>
        <dbReference type="ARBA" id="ARBA00022475"/>
    </source>
</evidence>
<dbReference type="GO" id="GO:0005886">
    <property type="term" value="C:plasma membrane"/>
    <property type="evidence" value="ECO:0007669"/>
    <property type="project" value="UniProtKB-SubCell"/>
</dbReference>
<feature type="transmembrane region" description="Helical" evidence="10">
    <location>
        <begin position="1090"/>
        <end position="1112"/>
    </location>
</feature>
<feature type="transmembrane region" description="Helical" evidence="10">
    <location>
        <begin position="354"/>
        <end position="376"/>
    </location>
</feature>
<keyword evidence="2" id="KW-1003">Cell membrane</keyword>
<feature type="transmembrane region" description="Helical" evidence="10">
    <location>
        <begin position="985"/>
        <end position="1006"/>
    </location>
</feature>
<evidence type="ECO:0000256" key="5">
    <source>
        <dbReference type="ARBA" id="ARBA00022725"/>
    </source>
</evidence>
<gene>
    <name evidence="11" type="ORF">GEV33_004133</name>
</gene>
<keyword evidence="7 10" id="KW-0472">Membrane</keyword>
<feature type="transmembrane region" description="Helical" evidence="10">
    <location>
        <begin position="129"/>
        <end position="147"/>
    </location>
</feature>
<dbReference type="AlphaFoldDB" id="A0A8J6HS65"/>
<keyword evidence="6 10" id="KW-1133">Transmembrane helix</keyword>
<evidence type="ECO:0000256" key="6">
    <source>
        <dbReference type="ARBA" id="ARBA00022989"/>
    </source>
</evidence>
<evidence type="ECO:0000256" key="4">
    <source>
        <dbReference type="ARBA" id="ARBA00022692"/>
    </source>
</evidence>
<comment type="caution">
    <text evidence="11">The sequence shown here is derived from an EMBL/GenBank/DDBJ whole genome shotgun (WGS) entry which is preliminary data.</text>
</comment>
<reference evidence="11" key="1">
    <citation type="journal article" date="2020" name="J Insects Food Feed">
        <title>The yellow mealworm (Tenebrio molitor) genome: a resource for the emerging insects as food and feed industry.</title>
        <authorList>
            <person name="Eriksson T."/>
            <person name="Andere A."/>
            <person name="Kelstrup H."/>
            <person name="Emery V."/>
            <person name="Picard C."/>
        </authorList>
    </citation>
    <scope>NUCLEOTIDE SEQUENCE</scope>
    <source>
        <strain evidence="11">Stoneville</strain>
        <tissue evidence="11">Whole head</tissue>
    </source>
</reference>
<evidence type="ECO:0000313" key="12">
    <source>
        <dbReference type="Proteomes" id="UP000719412"/>
    </source>
</evidence>
<sequence length="1255" mass="145968">MEKFSWRLAINPNIVVLKLLGLWPKGHEGYKFNLYTLYSLSMNAFVDGDNFFQTIYIFYIYSDLQALAAIVFLLFTDWLASIKAYYFFRNMNLLKELMVELESKEFQPNKHQRTLVQPMLKLWTFVYKAYWFSVGTTLLLLALFPIVDGSFRQYRLPFFAWYPFDTTVSPFYEITYFYQMFSICFLAIVCLNVDTLIAALMVFIISQCDILCDNLKNLQTCKKSDYNSKLIVCVEHHQKILRFADKSNQFFNEIALGQFFTSSASLALAMFQLTVVEPWSSECYSLLFYGASMVVEICLYCWFGNEVEMRTRKTSISIVMKQFTWKSAISVNTWTLKILGLWPGAELYKLNKYTFYMIFVILLNNSHILFQAANVVNAYQDLKALSTMIFSLFTKLLTSAKMLMFIWKSRTLQRFMSQMESQEFRPRNHQQVIMAQSLLKAWKMIYFLFSVLVWSSVSLRTFYPVLDGTVKDHNLPFPAWYPYDHKTSPFYQITYLHQVICYWISGTATANTDTFIAALMMCIGTQCDILSDNLRNLTNCGDDGEFNKKLVDCIEHHKKIVRFATECNSFFNEIVLAQFLVSSVSLALTMFEVTVVKPLSIECFSIMGYVSSVFVQIFQYCWFGEEVEAKTNILMLKFVGLWPKNDEVYDRNLYSLYAMLSMNLLLNCHTSFQLVNIFHVYSHFEAFISSLVATSSEFVAMIKGICFMKNMKVMKDMMVQLRSVEMAPKSEHERNLIKTNLNLWRLMYYAFSSSCCMAITFWLSFPVLDGTVHQYRLPFTAWYPFDVQKSPVYYVTYLYQAVSISFLGVTHVNIDMFVNAVMVFIGCQCDILCHRLIHIASDNFNNNLIECIQYHKKIICLADRCNEFLKMMIVGQFFTSLASLALAMFELTVVDPRSSECFSLLFYVSTVTVQIFIYCWFGNEVEVKTNILMLKFVGLWPKNDEVYDRNLYSLYAMLSMNLLLNCHTSFQLVNIFHVYSHFEAFISSLVATSSEFVAMIKGICFMKNMKIMKDMMVLLRSAEMAPKSEHERNLIKTNLNLWRLMYYAFSSSCFMAITFWLSFPVLDGTVHQYRLPFTAWYPFDVQKSPVYYLTYLYQAISICFLGVTHVNVDMFVNAVMVFIGCQCDILCHRLIHLASDNFNNNLIECIQHHKKIICLAESCNEFLKMMIVGQFFTSLASLALAMFELTVVDPRSSECFSLMFYVSTVTVQIFIYCWFGNEVEVKQAKISEVEFTGASEKQSTVRHFLIPPSII</sequence>
<feature type="transmembrane region" description="Helical" evidence="10">
    <location>
        <begin position="1202"/>
        <end position="1219"/>
    </location>
</feature>
<protein>
    <submittedName>
        <fullName evidence="11">Uncharacterized protein</fullName>
    </submittedName>
</protein>
<feature type="transmembrane region" description="Helical" evidence="10">
    <location>
        <begin position="792"/>
        <end position="814"/>
    </location>
</feature>
<accession>A0A8J6HS65</accession>
<feature type="transmembrane region" description="Helical" evidence="10">
    <location>
        <begin position="176"/>
        <end position="205"/>
    </location>
</feature>
<evidence type="ECO:0000256" key="1">
    <source>
        <dbReference type="ARBA" id="ARBA00004651"/>
    </source>
</evidence>
<dbReference type="GO" id="GO:0004984">
    <property type="term" value="F:olfactory receptor activity"/>
    <property type="evidence" value="ECO:0007669"/>
    <property type="project" value="InterPro"/>
</dbReference>
<name>A0A8J6HS65_TENMO</name>
<evidence type="ECO:0000256" key="10">
    <source>
        <dbReference type="SAM" id="Phobius"/>
    </source>
</evidence>
<feature type="transmembrane region" description="Helical" evidence="10">
    <location>
        <begin position="873"/>
        <end position="892"/>
    </location>
</feature>
<dbReference type="InterPro" id="IPR004117">
    <property type="entry name" value="7tm6_olfct_rcpt"/>
</dbReference>
<comment type="subcellular location">
    <subcellularLocation>
        <location evidence="1">Cell membrane</location>
        <topology evidence="1">Multi-pass membrane protein</topology>
    </subcellularLocation>
</comment>
<keyword evidence="9" id="KW-0807">Transducer</keyword>
<feature type="transmembrane region" description="Helical" evidence="10">
    <location>
        <begin position="1171"/>
        <end position="1190"/>
    </location>
</feature>
<evidence type="ECO:0000313" key="11">
    <source>
        <dbReference type="EMBL" id="KAH0818658.1"/>
    </source>
</evidence>
<feature type="transmembrane region" description="Helical" evidence="10">
    <location>
        <begin position="1044"/>
        <end position="1063"/>
    </location>
</feature>
<feature type="transmembrane region" description="Helical" evidence="10">
    <location>
        <begin position="654"/>
        <end position="675"/>
    </location>
</feature>
<dbReference type="PANTHER" id="PTHR21137:SF35">
    <property type="entry name" value="ODORANT RECEPTOR 19A-RELATED"/>
    <property type="match status" value="1"/>
</dbReference>
<evidence type="ECO:0000256" key="7">
    <source>
        <dbReference type="ARBA" id="ARBA00023136"/>
    </source>
</evidence>
<keyword evidence="4 10" id="KW-0812">Transmembrane</keyword>
<feature type="transmembrane region" description="Helical" evidence="10">
    <location>
        <begin position="250"/>
        <end position="274"/>
    </location>
</feature>
<dbReference type="EMBL" id="JABDTM020016958">
    <property type="protein sequence ID" value="KAH0818658.1"/>
    <property type="molecule type" value="Genomic_DNA"/>
</dbReference>
<dbReference type="GO" id="GO:0005549">
    <property type="term" value="F:odorant binding"/>
    <property type="evidence" value="ECO:0007669"/>
    <property type="project" value="InterPro"/>
</dbReference>
<keyword evidence="5" id="KW-0552">Olfaction</keyword>
<keyword evidence="8" id="KW-0675">Receptor</keyword>
<dbReference type="Proteomes" id="UP000719412">
    <property type="component" value="Unassembled WGS sequence"/>
</dbReference>
<feature type="transmembrane region" description="Helical" evidence="10">
    <location>
        <begin position="746"/>
        <end position="765"/>
    </location>
</feature>
<evidence type="ECO:0000256" key="3">
    <source>
        <dbReference type="ARBA" id="ARBA00022606"/>
    </source>
</evidence>
<organism evidence="11 12">
    <name type="scientific">Tenebrio molitor</name>
    <name type="common">Yellow mealworm beetle</name>
    <dbReference type="NCBI Taxonomy" id="7067"/>
    <lineage>
        <taxon>Eukaryota</taxon>
        <taxon>Metazoa</taxon>
        <taxon>Ecdysozoa</taxon>
        <taxon>Arthropoda</taxon>
        <taxon>Hexapoda</taxon>
        <taxon>Insecta</taxon>
        <taxon>Pterygota</taxon>
        <taxon>Neoptera</taxon>
        <taxon>Endopterygota</taxon>
        <taxon>Coleoptera</taxon>
        <taxon>Polyphaga</taxon>
        <taxon>Cucujiformia</taxon>
        <taxon>Tenebrionidae</taxon>
        <taxon>Tenebrio</taxon>
    </lineage>
</organism>
<feature type="transmembrane region" description="Helical" evidence="10">
    <location>
        <begin position="904"/>
        <end position="921"/>
    </location>
</feature>
<feature type="transmembrane region" description="Helical" evidence="10">
    <location>
        <begin position="67"/>
        <end position="88"/>
    </location>
</feature>
<dbReference type="PANTHER" id="PTHR21137">
    <property type="entry name" value="ODORANT RECEPTOR"/>
    <property type="match status" value="1"/>
</dbReference>
<feature type="transmembrane region" description="Helical" evidence="10">
    <location>
        <begin position="952"/>
        <end position="973"/>
    </location>
</feature>
<proteinExistence type="predicted"/>
<feature type="transmembrane region" description="Helical" evidence="10">
    <location>
        <begin position="388"/>
        <end position="407"/>
    </location>
</feature>
<keyword evidence="12" id="KW-1185">Reference proteome</keyword>